<keyword evidence="3 5" id="KW-0238">DNA-binding</keyword>
<evidence type="ECO:0000256" key="5">
    <source>
        <dbReference type="PROSITE-ProRule" id="PRU01248"/>
    </source>
</evidence>
<feature type="domain" description="Core-binding (CB)" evidence="7">
    <location>
        <begin position="1"/>
        <end position="89"/>
    </location>
</feature>
<name>A0ABR5A3V3_9BACL</name>
<dbReference type="PROSITE" id="PS51900">
    <property type="entry name" value="CB"/>
    <property type="match status" value="1"/>
</dbReference>
<feature type="domain" description="Tyr recombinase" evidence="6">
    <location>
        <begin position="116"/>
        <end position="293"/>
    </location>
</feature>
<evidence type="ECO:0000256" key="2">
    <source>
        <dbReference type="ARBA" id="ARBA00022908"/>
    </source>
</evidence>
<evidence type="ECO:0000259" key="7">
    <source>
        <dbReference type="PROSITE" id="PS51900"/>
    </source>
</evidence>
<comment type="similarity">
    <text evidence="1">Belongs to the 'phage' integrase family.</text>
</comment>
<keyword evidence="2" id="KW-0229">DNA integration</keyword>
<dbReference type="Gene3D" id="1.10.443.10">
    <property type="entry name" value="Intergrase catalytic core"/>
    <property type="match status" value="1"/>
</dbReference>
<organism evidence="8 9">
    <name type="scientific">Gordoniibacillus kamchatkensis</name>
    <dbReference type="NCBI Taxonomy" id="1590651"/>
    <lineage>
        <taxon>Bacteria</taxon>
        <taxon>Bacillati</taxon>
        <taxon>Bacillota</taxon>
        <taxon>Bacilli</taxon>
        <taxon>Bacillales</taxon>
        <taxon>Paenibacillaceae</taxon>
        <taxon>Gordoniibacillus</taxon>
    </lineage>
</organism>
<dbReference type="PROSITE" id="PS51898">
    <property type="entry name" value="TYR_RECOMBINASE"/>
    <property type="match status" value="1"/>
</dbReference>
<accession>A0ABR5A3V3</accession>
<dbReference type="Pfam" id="PF02899">
    <property type="entry name" value="Phage_int_SAM_1"/>
    <property type="match status" value="1"/>
</dbReference>
<dbReference type="PANTHER" id="PTHR30349:SF41">
    <property type="entry name" value="INTEGRASE_RECOMBINASE PROTEIN MJ0367-RELATED"/>
    <property type="match status" value="1"/>
</dbReference>
<dbReference type="RefSeq" id="WP_041052665.1">
    <property type="nucleotide sequence ID" value="NZ_JXAK01000118.1"/>
</dbReference>
<evidence type="ECO:0000313" key="9">
    <source>
        <dbReference type="Proteomes" id="UP000031967"/>
    </source>
</evidence>
<gene>
    <name evidence="8" type="ORF">SD70_31960</name>
</gene>
<dbReference type="InterPro" id="IPR002104">
    <property type="entry name" value="Integrase_catalytic"/>
</dbReference>
<dbReference type="Gene3D" id="1.10.150.130">
    <property type="match status" value="1"/>
</dbReference>
<proteinExistence type="inferred from homology"/>
<dbReference type="Proteomes" id="UP000031967">
    <property type="component" value="Unassembled WGS sequence"/>
</dbReference>
<dbReference type="Pfam" id="PF00589">
    <property type="entry name" value="Phage_integrase"/>
    <property type="match status" value="1"/>
</dbReference>
<evidence type="ECO:0000256" key="3">
    <source>
        <dbReference type="ARBA" id="ARBA00023125"/>
    </source>
</evidence>
<reference evidence="8 9" key="1">
    <citation type="submission" date="2014-12" db="EMBL/GenBank/DDBJ databases">
        <title>Draft genome sequence of Paenibacillus kamchatkensis strain B-2647.</title>
        <authorList>
            <person name="Karlyshev A.V."/>
            <person name="Kudryashova E.B."/>
        </authorList>
    </citation>
    <scope>NUCLEOTIDE SEQUENCE [LARGE SCALE GENOMIC DNA]</scope>
    <source>
        <strain evidence="8 9">VKM B-2647</strain>
    </source>
</reference>
<dbReference type="InterPro" id="IPR004107">
    <property type="entry name" value="Integrase_SAM-like_N"/>
</dbReference>
<dbReference type="SUPFAM" id="SSF56349">
    <property type="entry name" value="DNA breaking-rejoining enzymes"/>
    <property type="match status" value="1"/>
</dbReference>
<dbReference type="InterPro" id="IPR044068">
    <property type="entry name" value="CB"/>
</dbReference>
<evidence type="ECO:0008006" key="10">
    <source>
        <dbReference type="Google" id="ProtNLM"/>
    </source>
</evidence>
<keyword evidence="9" id="KW-1185">Reference proteome</keyword>
<evidence type="ECO:0000256" key="1">
    <source>
        <dbReference type="ARBA" id="ARBA00008857"/>
    </source>
</evidence>
<dbReference type="InterPro" id="IPR050090">
    <property type="entry name" value="Tyrosine_recombinase_XerCD"/>
</dbReference>
<dbReference type="InterPro" id="IPR011010">
    <property type="entry name" value="DNA_brk_join_enz"/>
</dbReference>
<dbReference type="EMBL" id="JXAK01000118">
    <property type="protein sequence ID" value="KIL35732.1"/>
    <property type="molecule type" value="Genomic_DNA"/>
</dbReference>
<dbReference type="InterPro" id="IPR010998">
    <property type="entry name" value="Integrase_recombinase_N"/>
</dbReference>
<protein>
    <recommendedName>
        <fullName evidence="10">Integrase</fullName>
    </recommendedName>
</protein>
<sequence length="295" mass="32980">MKKSRVQLFFEYLKSNKSDITVKNYLHTLKLFAEWLSTNRGDIEAPTRHDVSAFIDAMKNGTDGTGRKKSAATLNARFAGLKAYAEFIGRPDICDDITIPKAPKLKDIAPKSLNSVDRNALLRDVEAGELSVRPGSTKKTSTRYVAIVNLLVRAGLRISELVALDIDDVTITPRSGHIDVRDGKGNKSRRVPLSPKARYWIARYMEERRGIDADTPALFLSNYKQRISVRIIQERLQKYGVHPHMLRHTFAADLVNEKGAPITAVAELLGHSDIAVTNRYSKPTAEKLAELIDLD</sequence>
<keyword evidence="4" id="KW-0233">DNA recombination</keyword>
<dbReference type="InterPro" id="IPR013762">
    <property type="entry name" value="Integrase-like_cat_sf"/>
</dbReference>
<dbReference type="PANTHER" id="PTHR30349">
    <property type="entry name" value="PHAGE INTEGRASE-RELATED"/>
    <property type="match status" value="1"/>
</dbReference>
<evidence type="ECO:0000313" key="8">
    <source>
        <dbReference type="EMBL" id="KIL35732.1"/>
    </source>
</evidence>
<evidence type="ECO:0000256" key="4">
    <source>
        <dbReference type="ARBA" id="ARBA00023172"/>
    </source>
</evidence>
<evidence type="ECO:0000259" key="6">
    <source>
        <dbReference type="PROSITE" id="PS51898"/>
    </source>
</evidence>
<comment type="caution">
    <text evidence="8">The sequence shown here is derived from an EMBL/GenBank/DDBJ whole genome shotgun (WGS) entry which is preliminary data.</text>
</comment>